<dbReference type="PROSITE" id="PS50931">
    <property type="entry name" value="HTH_LYSR"/>
    <property type="match status" value="1"/>
</dbReference>
<keyword evidence="2" id="KW-0805">Transcription regulation</keyword>
<keyword evidence="7" id="KW-1185">Reference proteome</keyword>
<proteinExistence type="inferred from homology"/>
<dbReference type="Gene3D" id="3.40.190.290">
    <property type="match status" value="1"/>
</dbReference>
<dbReference type="InterPro" id="IPR036390">
    <property type="entry name" value="WH_DNA-bd_sf"/>
</dbReference>
<evidence type="ECO:0000313" key="7">
    <source>
        <dbReference type="Proteomes" id="UP000786875"/>
    </source>
</evidence>
<dbReference type="CDD" id="cd05466">
    <property type="entry name" value="PBP2_LTTR_substrate"/>
    <property type="match status" value="1"/>
</dbReference>
<dbReference type="SUPFAM" id="SSF46785">
    <property type="entry name" value="Winged helix' DNA-binding domain"/>
    <property type="match status" value="1"/>
</dbReference>
<dbReference type="PANTHER" id="PTHR30419">
    <property type="entry name" value="HTH-TYPE TRANSCRIPTIONAL REGULATOR YBHD"/>
    <property type="match status" value="1"/>
</dbReference>
<dbReference type="InterPro" id="IPR000847">
    <property type="entry name" value="LysR_HTH_N"/>
</dbReference>
<keyword evidence="4" id="KW-0804">Transcription</keyword>
<evidence type="ECO:0000256" key="3">
    <source>
        <dbReference type="ARBA" id="ARBA00023125"/>
    </source>
</evidence>
<feature type="domain" description="HTH lysR-type" evidence="5">
    <location>
        <begin position="3"/>
        <end position="60"/>
    </location>
</feature>
<keyword evidence="3" id="KW-0238">DNA-binding</keyword>
<dbReference type="PANTHER" id="PTHR30419:SF30">
    <property type="entry name" value="LYSR FAMILY TRANSCRIPTIONAL REGULATOR"/>
    <property type="match status" value="1"/>
</dbReference>
<organism evidence="6 7">
    <name type="scientific">Rosenbergiella australiborealis</name>
    <dbReference type="NCBI Taxonomy" id="1544696"/>
    <lineage>
        <taxon>Bacteria</taxon>
        <taxon>Pseudomonadati</taxon>
        <taxon>Pseudomonadota</taxon>
        <taxon>Gammaproteobacteria</taxon>
        <taxon>Enterobacterales</taxon>
        <taxon>Erwiniaceae</taxon>
        <taxon>Rosenbergiella</taxon>
    </lineage>
</organism>
<evidence type="ECO:0000256" key="2">
    <source>
        <dbReference type="ARBA" id="ARBA00023015"/>
    </source>
</evidence>
<protein>
    <submittedName>
        <fullName evidence="6">LysR family transcriptional regulator</fullName>
    </submittedName>
</protein>
<dbReference type="InterPro" id="IPR005119">
    <property type="entry name" value="LysR_subst-bd"/>
</dbReference>
<reference evidence="6 7" key="1">
    <citation type="submission" date="2020-04" db="EMBL/GenBank/DDBJ databases">
        <title>Genome sequencing of Rosenbergiella species.</title>
        <authorList>
            <person name="Alvarez-Perez S."/>
            <person name="Lievens B."/>
        </authorList>
    </citation>
    <scope>NUCLEOTIDE SEQUENCE [LARGE SCALE GENOMIC DNA]</scope>
    <source>
        <strain evidence="6 7">CdVSA20.1</strain>
    </source>
</reference>
<dbReference type="SUPFAM" id="SSF53850">
    <property type="entry name" value="Periplasmic binding protein-like II"/>
    <property type="match status" value="1"/>
</dbReference>
<accession>A0ABS5T4J7</accession>
<dbReference type="PRINTS" id="PR00039">
    <property type="entry name" value="HTHLYSR"/>
</dbReference>
<comment type="similarity">
    <text evidence="1">Belongs to the LysR transcriptional regulatory family.</text>
</comment>
<evidence type="ECO:0000256" key="4">
    <source>
        <dbReference type="ARBA" id="ARBA00023163"/>
    </source>
</evidence>
<dbReference type="InterPro" id="IPR050950">
    <property type="entry name" value="HTH-type_LysR_regulators"/>
</dbReference>
<dbReference type="Proteomes" id="UP000786875">
    <property type="component" value="Unassembled WGS sequence"/>
</dbReference>
<dbReference type="Pfam" id="PF03466">
    <property type="entry name" value="LysR_substrate"/>
    <property type="match status" value="1"/>
</dbReference>
<comment type="caution">
    <text evidence="6">The sequence shown here is derived from an EMBL/GenBank/DDBJ whole genome shotgun (WGS) entry which is preliminary data.</text>
</comment>
<dbReference type="InterPro" id="IPR036388">
    <property type="entry name" value="WH-like_DNA-bd_sf"/>
</dbReference>
<sequence>MKMKLTQLKVLLEVAVQGSFGKAAKSLGLTQPAISQTIAELEAEIGMPILVRHSRGIELNEYGQVLVRHAKNIDLALLQAREDIDDLLGSAMRQLRIGFTAAASYGPLAKSLLLFQQQYPEVKIITQQHRPRYLQRQLLQKELDIAVITLCNHVVEDGLECELLYSLGNFIIASNNHPIRHTTSLKHLLSYPWIDWDEPHQDSLLAQLCARYNLSLPQKVLHCPSPEVMQYLLEHSTMLSMWSTAGLPLLEKSQTLKKLNLKETLPITQVGIVSASMGRNSSVANQFIELLRQQTQLWLQQDDAEKFLAHHPLISDTRSP</sequence>
<evidence type="ECO:0000313" key="6">
    <source>
        <dbReference type="EMBL" id="MBT0726678.1"/>
    </source>
</evidence>
<dbReference type="Gene3D" id="1.10.10.10">
    <property type="entry name" value="Winged helix-like DNA-binding domain superfamily/Winged helix DNA-binding domain"/>
    <property type="match status" value="1"/>
</dbReference>
<name>A0ABS5T4J7_9GAMM</name>
<gene>
    <name evidence="6" type="ORF">HGT73_04650</name>
</gene>
<dbReference type="EMBL" id="JABBFO010000002">
    <property type="protein sequence ID" value="MBT0726678.1"/>
    <property type="molecule type" value="Genomic_DNA"/>
</dbReference>
<evidence type="ECO:0000259" key="5">
    <source>
        <dbReference type="PROSITE" id="PS50931"/>
    </source>
</evidence>
<dbReference type="Pfam" id="PF00126">
    <property type="entry name" value="HTH_1"/>
    <property type="match status" value="1"/>
</dbReference>
<evidence type="ECO:0000256" key="1">
    <source>
        <dbReference type="ARBA" id="ARBA00009437"/>
    </source>
</evidence>